<comment type="caution">
    <text evidence="2">The sequence shown here is derived from an EMBL/GenBank/DDBJ whole genome shotgun (WGS) entry which is preliminary data.</text>
</comment>
<feature type="region of interest" description="Disordered" evidence="1">
    <location>
        <begin position="92"/>
        <end position="144"/>
    </location>
</feature>
<evidence type="ECO:0000313" key="3">
    <source>
        <dbReference type="Proteomes" id="UP000028821"/>
    </source>
</evidence>
<dbReference type="EMBL" id="AEXC02002812">
    <property type="protein sequence ID" value="KFH02213.1"/>
    <property type="molecule type" value="Genomic_DNA"/>
</dbReference>
<dbReference type="VEuPathDB" id="ToxoDB:TGMAS_417000"/>
<evidence type="ECO:0000256" key="1">
    <source>
        <dbReference type="SAM" id="MobiDB-lite"/>
    </source>
</evidence>
<sequence length="252" mass="27580">MKRGRGLRGEKGGAQGAGALRKLEEQKADLALRRFWGGRVYAADERETIQVGNVPLEVPAFWITGEAQEEFTSGDGGETNPGQREKLEGLENPQAATRDGRSPVSAGHAPGYGRDRKNDGSAVSVPRKRPAAKAQRPLAGSASGSELDCLGFLQSFLERQPERGVCAWREEDEEARALRHADCIMRKLGLRAVDILEGLGAKTQVYVHQSGLCQALVKWRQMGAKAQGFDPDEVKELASRFWLQQHACHLPL</sequence>
<feature type="region of interest" description="Disordered" evidence="1">
    <location>
        <begin position="1"/>
        <end position="20"/>
    </location>
</feature>
<protein>
    <submittedName>
        <fullName evidence="2">Uncharacterized protein</fullName>
    </submittedName>
</protein>
<organism evidence="2 3">
    <name type="scientific">Toxoplasma gondii MAS</name>
    <dbReference type="NCBI Taxonomy" id="943118"/>
    <lineage>
        <taxon>Eukaryota</taxon>
        <taxon>Sar</taxon>
        <taxon>Alveolata</taxon>
        <taxon>Apicomplexa</taxon>
        <taxon>Conoidasida</taxon>
        <taxon>Coccidia</taxon>
        <taxon>Eucoccidiorida</taxon>
        <taxon>Eimeriorina</taxon>
        <taxon>Sarcocystidae</taxon>
        <taxon>Toxoplasma</taxon>
    </lineage>
</organism>
<evidence type="ECO:0000313" key="2">
    <source>
        <dbReference type="EMBL" id="KFH02213.1"/>
    </source>
</evidence>
<reference evidence="2 3" key="1">
    <citation type="submission" date="2014-04" db="EMBL/GenBank/DDBJ databases">
        <authorList>
            <person name="Sibley D."/>
            <person name="Venepally P."/>
            <person name="Karamycheva S."/>
            <person name="Hadjithomas M."/>
            <person name="Khan A."/>
            <person name="Brunk B."/>
            <person name="Roos D."/>
            <person name="Caler E."/>
            <person name="Lorenzi H."/>
        </authorList>
    </citation>
    <scope>NUCLEOTIDE SEQUENCE [LARGE SCALE GENOMIC DNA]</scope>
    <source>
        <strain evidence="2 3">MAS</strain>
    </source>
</reference>
<accession>A0A086PPD1</accession>
<name>A0A086PPD1_TOXGO</name>
<proteinExistence type="predicted"/>
<dbReference type="AlphaFoldDB" id="A0A086PPD1"/>
<gene>
    <name evidence="2" type="ORF">TGMAS_417000</name>
</gene>
<dbReference type="Proteomes" id="UP000028821">
    <property type="component" value="Unassembled WGS sequence"/>
</dbReference>